<dbReference type="EMBL" id="PEXQ01000041">
    <property type="protein sequence ID" value="PIU15438.1"/>
    <property type="molecule type" value="Genomic_DNA"/>
</dbReference>
<dbReference type="Pfam" id="PF01272">
    <property type="entry name" value="GreA_GreB"/>
    <property type="match status" value="1"/>
</dbReference>
<dbReference type="PANTHER" id="PTHR30437:SF4">
    <property type="entry name" value="TRANSCRIPTION ELONGATION FACTOR GREA"/>
    <property type="match status" value="1"/>
</dbReference>
<protein>
    <recommendedName>
        <fullName evidence="1">Transcription elongation factor GreA/GreB C-terminal domain-containing protein</fullName>
    </recommendedName>
</protein>
<name>A0A2M6XUE7_9BACT</name>
<dbReference type="SUPFAM" id="SSF54534">
    <property type="entry name" value="FKBP-like"/>
    <property type="match status" value="1"/>
</dbReference>
<organism evidence="2 3">
    <name type="scientific">bacterium (Candidatus Gribaldobacteria) CG08_land_8_20_14_0_20_39_15</name>
    <dbReference type="NCBI Taxonomy" id="2014273"/>
    <lineage>
        <taxon>Bacteria</taxon>
        <taxon>Candidatus Gribaldobacteria</taxon>
    </lineage>
</organism>
<dbReference type="AlphaFoldDB" id="A0A2M6XUE7"/>
<proteinExistence type="predicted"/>
<accession>A0A2M6XUE7</accession>
<comment type="caution">
    <text evidence="2">The sequence shown here is derived from an EMBL/GenBank/DDBJ whole genome shotgun (WGS) entry which is preliminary data.</text>
</comment>
<dbReference type="Gene3D" id="1.10.287.180">
    <property type="entry name" value="Transcription elongation factor, GreA/GreB, N-terminal domain"/>
    <property type="match status" value="1"/>
</dbReference>
<dbReference type="GO" id="GO:0003677">
    <property type="term" value="F:DNA binding"/>
    <property type="evidence" value="ECO:0007669"/>
    <property type="project" value="InterPro"/>
</dbReference>
<dbReference type="PANTHER" id="PTHR30437">
    <property type="entry name" value="TRANSCRIPTION ELONGATION FACTOR GREA"/>
    <property type="match status" value="1"/>
</dbReference>
<dbReference type="InterPro" id="IPR001437">
    <property type="entry name" value="Tscrpt_elong_fac_GreA/B_C"/>
</dbReference>
<reference evidence="3" key="1">
    <citation type="submission" date="2017-09" db="EMBL/GenBank/DDBJ databases">
        <title>Depth-based differentiation of microbial function through sediment-hosted aquifers and enrichment of novel symbionts in the deep terrestrial subsurface.</title>
        <authorList>
            <person name="Probst A.J."/>
            <person name="Ladd B."/>
            <person name="Jarett J.K."/>
            <person name="Geller-Mcgrath D.E."/>
            <person name="Sieber C.M.K."/>
            <person name="Emerson J.B."/>
            <person name="Anantharaman K."/>
            <person name="Thomas B.C."/>
            <person name="Malmstrom R."/>
            <person name="Stieglmeier M."/>
            <person name="Klingl A."/>
            <person name="Woyke T."/>
            <person name="Ryan C.M."/>
            <person name="Banfield J.F."/>
        </authorList>
    </citation>
    <scope>NUCLEOTIDE SEQUENCE [LARGE SCALE GENOMIC DNA]</scope>
</reference>
<sequence>MNVNKIYYLTKQGLEKLKQDIEELKKLREVRLGKEAPSAFYSEELNSEFVSFRDDMDALDARLEEMEYVLNHYEIIKPPAPSERDRVKLGAKVRIEIDGAIDEFMMVGTWEANPSLGMISNESPVGQALMNKKAGETVVINSPLKIEYKIKKITY</sequence>
<dbReference type="Gene3D" id="3.10.50.30">
    <property type="entry name" value="Transcription elongation factor, GreA/GreB, C-terminal domain"/>
    <property type="match status" value="1"/>
</dbReference>
<dbReference type="InterPro" id="IPR023459">
    <property type="entry name" value="Tscrpt_elong_fac_GreA/B_fam"/>
</dbReference>
<dbReference type="SUPFAM" id="SSF46557">
    <property type="entry name" value="GreA transcript cleavage protein, N-terminal domain"/>
    <property type="match status" value="1"/>
</dbReference>
<dbReference type="PIRSF" id="PIRSF006092">
    <property type="entry name" value="GreA_GreB"/>
    <property type="match status" value="1"/>
</dbReference>
<dbReference type="GO" id="GO:0006354">
    <property type="term" value="P:DNA-templated transcription elongation"/>
    <property type="evidence" value="ECO:0007669"/>
    <property type="project" value="TreeGrafter"/>
</dbReference>
<feature type="domain" description="Transcription elongation factor GreA/GreB C-terminal" evidence="1">
    <location>
        <begin position="84"/>
        <end position="155"/>
    </location>
</feature>
<dbReference type="Proteomes" id="UP000229784">
    <property type="component" value="Unassembled WGS sequence"/>
</dbReference>
<dbReference type="InterPro" id="IPR036953">
    <property type="entry name" value="GreA/GreB_C_sf"/>
</dbReference>
<dbReference type="GO" id="GO:0070063">
    <property type="term" value="F:RNA polymerase binding"/>
    <property type="evidence" value="ECO:0007669"/>
    <property type="project" value="InterPro"/>
</dbReference>
<gene>
    <name evidence="2" type="ORF">COT20_01655</name>
</gene>
<dbReference type="InterPro" id="IPR036805">
    <property type="entry name" value="Tscrpt_elong_fac_GreA/B_N_sf"/>
</dbReference>
<evidence type="ECO:0000313" key="3">
    <source>
        <dbReference type="Proteomes" id="UP000229784"/>
    </source>
</evidence>
<evidence type="ECO:0000259" key="1">
    <source>
        <dbReference type="Pfam" id="PF01272"/>
    </source>
</evidence>
<evidence type="ECO:0000313" key="2">
    <source>
        <dbReference type="EMBL" id="PIU15438.1"/>
    </source>
</evidence>
<dbReference type="GO" id="GO:0032784">
    <property type="term" value="P:regulation of DNA-templated transcription elongation"/>
    <property type="evidence" value="ECO:0007669"/>
    <property type="project" value="InterPro"/>
</dbReference>